<organism evidence="1">
    <name type="scientific">Medioppia subpectinata</name>
    <dbReference type="NCBI Taxonomy" id="1979941"/>
    <lineage>
        <taxon>Eukaryota</taxon>
        <taxon>Metazoa</taxon>
        <taxon>Ecdysozoa</taxon>
        <taxon>Arthropoda</taxon>
        <taxon>Chelicerata</taxon>
        <taxon>Arachnida</taxon>
        <taxon>Acari</taxon>
        <taxon>Acariformes</taxon>
        <taxon>Sarcoptiformes</taxon>
        <taxon>Oribatida</taxon>
        <taxon>Brachypylina</taxon>
        <taxon>Oppioidea</taxon>
        <taxon>Oppiidae</taxon>
        <taxon>Medioppia</taxon>
    </lineage>
</organism>
<feature type="non-terminal residue" evidence="1">
    <location>
        <position position="1"/>
    </location>
</feature>
<protein>
    <submittedName>
        <fullName evidence="1">Uncharacterized protein</fullName>
    </submittedName>
</protein>
<gene>
    <name evidence="1" type="ORF">OSB1V03_LOCUS19832</name>
</gene>
<reference evidence="1" key="1">
    <citation type="submission" date="2020-11" db="EMBL/GenBank/DDBJ databases">
        <authorList>
            <person name="Tran Van P."/>
        </authorList>
    </citation>
    <scope>NUCLEOTIDE SEQUENCE</scope>
</reference>
<sequence length="215" mass="23822">MTLQLADDRNQSVSAQLDQVYDGVDTRLATSGDHRCLELAANCRQLRARTRAVLSAAKRYDYLDVEANGYWTYGRLVVRFGQLVVDSPDEHFGTHLLPVSQVLLSGLDLCDQFMAQSPPEDLFVATADSFPELLRVFSSLQPQLDVVYGLYSSYWLCPSMRRVVNGFTTLMAVYSGGASTATLRTLTNPTFKAKTVANIARFARAIPPPVGYQTK</sequence>
<proteinExistence type="predicted"/>
<evidence type="ECO:0000313" key="1">
    <source>
        <dbReference type="EMBL" id="CAD7643941.1"/>
    </source>
</evidence>
<dbReference type="AlphaFoldDB" id="A0A7R9QGD9"/>
<keyword evidence="2" id="KW-1185">Reference proteome</keyword>
<dbReference type="EMBL" id="CAJPIZ010030275">
    <property type="protein sequence ID" value="CAG2119885.1"/>
    <property type="molecule type" value="Genomic_DNA"/>
</dbReference>
<dbReference type="OrthoDB" id="6413688at2759"/>
<evidence type="ECO:0000313" key="2">
    <source>
        <dbReference type="Proteomes" id="UP000759131"/>
    </source>
</evidence>
<name>A0A7R9QGD9_9ACAR</name>
<dbReference type="EMBL" id="OC884850">
    <property type="protein sequence ID" value="CAD7643941.1"/>
    <property type="molecule type" value="Genomic_DNA"/>
</dbReference>
<accession>A0A7R9QGD9</accession>
<dbReference type="Proteomes" id="UP000759131">
    <property type="component" value="Unassembled WGS sequence"/>
</dbReference>